<accession>A0A1Z4JHL0</accession>
<dbReference type="GO" id="GO:0018169">
    <property type="term" value="F:ribosomal S6-glutamic acid ligase activity"/>
    <property type="evidence" value="ECO:0007669"/>
    <property type="project" value="TreeGrafter"/>
</dbReference>
<dbReference type="AlphaFoldDB" id="A0A1Z4JHL0"/>
<dbReference type="PANTHER" id="PTHR21621">
    <property type="entry name" value="RIBOSOMAL PROTEIN S6 MODIFICATION PROTEIN"/>
    <property type="match status" value="1"/>
</dbReference>
<protein>
    <submittedName>
        <fullName evidence="3">RimK-like ATP-grasp domain protein</fullName>
    </submittedName>
</protein>
<keyword evidence="1" id="KW-0547">Nucleotide-binding</keyword>
<evidence type="ECO:0000313" key="4">
    <source>
        <dbReference type="Proteomes" id="UP000217895"/>
    </source>
</evidence>
<gene>
    <name evidence="3" type="ORF">NIES2135_30510</name>
</gene>
<dbReference type="GO" id="GO:0005524">
    <property type="term" value="F:ATP binding"/>
    <property type="evidence" value="ECO:0007669"/>
    <property type="project" value="UniProtKB-UniRule"/>
</dbReference>
<evidence type="ECO:0000256" key="1">
    <source>
        <dbReference type="PROSITE-ProRule" id="PRU00409"/>
    </source>
</evidence>
<reference evidence="3 4" key="1">
    <citation type="submission" date="2017-06" db="EMBL/GenBank/DDBJ databases">
        <title>Genome sequencing of cyanobaciteial culture collection at National Institute for Environmental Studies (NIES).</title>
        <authorList>
            <person name="Hirose Y."/>
            <person name="Shimura Y."/>
            <person name="Fujisawa T."/>
            <person name="Nakamura Y."/>
            <person name="Kawachi M."/>
        </authorList>
    </citation>
    <scope>NUCLEOTIDE SEQUENCE [LARGE SCALE GENOMIC DNA]</scope>
    <source>
        <strain evidence="3 4">NIES-2135</strain>
    </source>
</reference>
<evidence type="ECO:0000313" key="3">
    <source>
        <dbReference type="EMBL" id="BAY56221.1"/>
    </source>
</evidence>
<organism evidence="3 4">
    <name type="scientific">Leptolyngbya boryana NIES-2135</name>
    <dbReference type="NCBI Taxonomy" id="1973484"/>
    <lineage>
        <taxon>Bacteria</taxon>
        <taxon>Bacillati</taxon>
        <taxon>Cyanobacteriota</taxon>
        <taxon>Cyanophyceae</taxon>
        <taxon>Leptolyngbyales</taxon>
        <taxon>Leptolyngbyaceae</taxon>
        <taxon>Leptolyngbya group</taxon>
        <taxon>Leptolyngbya</taxon>
    </lineage>
</organism>
<dbReference type="SUPFAM" id="SSF56059">
    <property type="entry name" value="Glutathione synthetase ATP-binding domain-like"/>
    <property type="match status" value="1"/>
</dbReference>
<dbReference type="PANTHER" id="PTHR21621:SF0">
    <property type="entry name" value="BETA-CITRYLGLUTAMATE SYNTHASE B-RELATED"/>
    <property type="match status" value="1"/>
</dbReference>
<keyword evidence="1" id="KW-0067">ATP-binding</keyword>
<proteinExistence type="predicted"/>
<dbReference type="GO" id="GO:0046872">
    <property type="term" value="F:metal ion binding"/>
    <property type="evidence" value="ECO:0007669"/>
    <property type="project" value="InterPro"/>
</dbReference>
<dbReference type="GO" id="GO:0009432">
    <property type="term" value="P:SOS response"/>
    <property type="evidence" value="ECO:0007669"/>
    <property type="project" value="TreeGrafter"/>
</dbReference>
<name>A0A1Z4JHL0_LEPBY</name>
<keyword evidence="4" id="KW-1185">Reference proteome</keyword>
<dbReference type="InterPro" id="IPR011761">
    <property type="entry name" value="ATP-grasp"/>
</dbReference>
<feature type="domain" description="ATP-grasp" evidence="2">
    <location>
        <begin position="245"/>
        <end position="300"/>
    </location>
</feature>
<dbReference type="EMBL" id="AP018203">
    <property type="protein sequence ID" value="BAY56221.1"/>
    <property type="molecule type" value="Genomic_DNA"/>
</dbReference>
<dbReference type="Proteomes" id="UP000217895">
    <property type="component" value="Chromosome"/>
</dbReference>
<evidence type="ECO:0000259" key="2">
    <source>
        <dbReference type="PROSITE" id="PS50975"/>
    </source>
</evidence>
<dbReference type="Gene3D" id="3.30.470.20">
    <property type="entry name" value="ATP-grasp fold, B domain"/>
    <property type="match status" value="1"/>
</dbReference>
<dbReference type="GO" id="GO:0005737">
    <property type="term" value="C:cytoplasm"/>
    <property type="evidence" value="ECO:0007669"/>
    <property type="project" value="TreeGrafter"/>
</dbReference>
<sequence>MTVLILGHAADLHASHLYQTLERLGIVCHYWDVATFPTQAQITWSPVSQEGLLRLADGRHLAVSQIRSVFWRHFAGVRVPRLPHASVQKAAYQDAIALVRSLIQIPSIHWVNPIQAYQLHREKPLQLSKLHQLGVNLPDTIVTNDPTSVREFVYRHSKTTFKPIYGGARTQLISAEHLNPERLKLSLKIAPVTLCEYIAGANIRSYVIGDTVYAAEICSAALDFHEDDDVKVIPIIFPKAMCQQAIAIAQALDAEWLMIDWRLTPSGKYLFLEANPNPSFLAFEQQTGFPITQALIELLLNSD</sequence>
<dbReference type="PROSITE" id="PS50975">
    <property type="entry name" value="ATP_GRASP"/>
    <property type="match status" value="1"/>
</dbReference>